<evidence type="ECO:0000313" key="4">
    <source>
        <dbReference type="Proteomes" id="UP000317624"/>
    </source>
</evidence>
<dbReference type="Pfam" id="PF02321">
    <property type="entry name" value="OEP"/>
    <property type="match status" value="2"/>
</dbReference>
<dbReference type="EMBL" id="VMRJ01000003">
    <property type="protein sequence ID" value="TVT40535.1"/>
    <property type="molecule type" value="Genomic_DNA"/>
</dbReference>
<keyword evidence="2" id="KW-0175">Coiled coil</keyword>
<reference evidence="3 4" key="1">
    <citation type="submission" date="2019-07" db="EMBL/GenBank/DDBJ databases">
        <title>Hymenobacter sp. straun FUR1 Genome sequencing and assembly.</title>
        <authorList>
            <person name="Chhetri G."/>
        </authorList>
    </citation>
    <scope>NUCLEOTIDE SEQUENCE [LARGE SCALE GENOMIC DNA]</scope>
    <source>
        <strain evidence="3 4">Fur1</strain>
    </source>
</reference>
<dbReference type="AlphaFoldDB" id="A0A558BVJ1"/>
<evidence type="ECO:0000313" key="3">
    <source>
        <dbReference type="EMBL" id="TVT40535.1"/>
    </source>
</evidence>
<sequence>MQISLIISILFFGLTLAQSLRAQPATLGGALAIPARVDTLALTLPEAEAAFLGTNFALLAERFNISAAQAEVIQARLFDNPTISLERNLFNPNNGRFFEHNEERFQVVGGIEQLVQLGGKRRKAVAYARTGVEIAELQFTDLVRTLRYELRENFVTLYYRQQTQAMYARQITALQRTLAITQAQYQRGNVPLKEVVRLKSQLFELESELKDLRNEIAEDQSELNLLLGSRQPRYLRPVLPASTPASLSLNTLSLGQALDTARTHRPDLRVSVATVRQQKQNVGVQKSLAVPDLTLGTFYDHNGAVGLHYTGLTVGMPLPVFNRNQGNIRLAEAQHQGSQQALDQQEATLVNEVTEAYRKAQEAERLAEAFPADYFADADRLLDGVLRSYQRKAITLLEFLDFLDSYKTGVIQFNQSRAERLNAFDKLNEQIGQQVFSY</sequence>
<comment type="caution">
    <text evidence="3">The sequence shown here is derived from an EMBL/GenBank/DDBJ whole genome shotgun (WGS) entry which is preliminary data.</text>
</comment>
<comment type="similarity">
    <text evidence="1">Belongs to the outer membrane factor (OMF) (TC 1.B.17) family.</text>
</comment>
<dbReference type="RefSeq" id="WP_144848580.1">
    <property type="nucleotide sequence ID" value="NZ_VMRJ01000003.1"/>
</dbReference>
<organism evidence="3 4">
    <name type="scientific">Hymenobacter setariae</name>
    <dbReference type="NCBI Taxonomy" id="2594794"/>
    <lineage>
        <taxon>Bacteria</taxon>
        <taxon>Pseudomonadati</taxon>
        <taxon>Bacteroidota</taxon>
        <taxon>Cytophagia</taxon>
        <taxon>Cytophagales</taxon>
        <taxon>Hymenobacteraceae</taxon>
        <taxon>Hymenobacter</taxon>
    </lineage>
</organism>
<dbReference type="PANTHER" id="PTHR30203:SF23">
    <property type="entry name" value="OUTER MEMBRANE EFFLUX PROTEIN"/>
    <property type="match status" value="1"/>
</dbReference>
<dbReference type="Proteomes" id="UP000317624">
    <property type="component" value="Unassembled WGS sequence"/>
</dbReference>
<evidence type="ECO:0000256" key="1">
    <source>
        <dbReference type="ARBA" id="ARBA00007613"/>
    </source>
</evidence>
<feature type="coiled-coil region" evidence="2">
    <location>
        <begin position="195"/>
        <end position="229"/>
    </location>
</feature>
<keyword evidence="4" id="KW-1185">Reference proteome</keyword>
<dbReference type="PANTHER" id="PTHR30203">
    <property type="entry name" value="OUTER MEMBRANE CATION EFFLUX PROTEIN"/>
    <property type="match status" value="1"/>
</dbReference>
<protein>
    <submittedName>
        <fullName evidence="3">TolC family protein</fullName>
    </submittedName>
</protein>
<dbReference type="SUPFAM" id="SSF56954">
    <property type="entry name" value="Outer membrane efflux proteins (OEP)"/>
    <property type="match status" value="1"/>
</dbReference>
<proteinExistence type="inferred from homology"/>
<evidence type="ECO:0000256" key="2">
    <source>
        <dbReference type="SAM" id="Coils"/>
    </source>
</evidence>
<dbReference type="Gene3D" id="1.20.1600.10">
    <property type="entry name" value="Outer membrane efflux proteins (OEP)"/>
    <property type="match status" value="1"/>
</dbReference>
<gene>
    <name evidence="3" type="ORF">FNT36_13750</name>
</gene>
<dbReference type="InterPro" id="IPR003423">
    <property type="entry name" value="OMP_efflux"/>
</dbReference>
<dbReference type="OrthoDB" id="9791261at2"/>
<accession>A0A558BVJ1</accession>
<dbReference type="InterPro" id="IPR010131">
    <property type="entry name" value="MdtP/NodT-like"/>
</dbReference>
<dbReference type="GO" id="GO:0015562">
    <property type="term" value="F:efflux transmembrane transporter activity"/>
    <property type="evidence" value="ECO:0007669"/>
    <property type="project" value="InterPro"/>
</dbReference>
<name>A0A558BVJ1_9BACT</name>